<accession>A0ABP1RNP9</accession>
<name>A0ABP1RNP9_9HEXA</name>
<sequence length="81" mass="9022">MAEGVALIPIVVEVNSALLETLSKEVKFITTHRSFNRAETIQKGNSEYGKSIATVANVLKELDREILRQLNNSAKQQPNQK</sequence>
<organism evidence="1 2">
    <name type="scientific">Orchesella dallaii</name>
    <dbReference type="NCBI Taxonomy" id="48710"/>
    <lineage>
        <taxon>Eukaryota</taxon>
        <taxon>Metazoa</taxon>
        <taxon>Ecdysozoa</taxon>
        <taxon>Arthropoda</taxon>
        <taxon>Hexapoda</taxon>
        <taxon>Collembola</taxon>
        <taxon>Entomobryomorpha</taxon>
        <taxon>Entomobryoidea</taxon>
        <taxon>Orchesellidae</taxon>
        <taxon>Orchesellinae</taxon>
        <taxon>Orchesella</taxon>
    </lineage>
</organism>
<dbReference type="EMBL" id="CAXLJM020000090">
    <property type="protein sequence ID" value="CAL8131758.1"/>
    <property type="molecule type" value="Genomic_DNA"/>
</dbReference>
<dbReference type="Proteomes" id="UP001642540">
    <property type="component" value="Unassembled WGS sequence"/>
</dbReference>
<keyword evidence="2" id="KW-1185">Reference proteome</keyword>
<reference evidence="1 2" key="1">
    <citation type="submission" date="2024-08" db="EMBL/GenBank/DDBJ databases">
        <authorList>
            <person name="Cucini C."/>
            <person name="Frati F."/>
        </authorList>
    </citation>
    <scope>NUCLEOTIDE SEQUENCE [LARGE SCALE GENOMIC DNA]</scope>
</reference>
<evidence type="ECO:0000313" key="2">
    <source>
        <dbReference type="Proteomes" id="UP001642540"/>
    </source>
</evidence>
<proteinExistence type="predicted"/>
<gene>
    <name evidence="1" type="ORF">ODALV1_LOCUS24308</name>
</gene>
<protein>
    <submittedName>
        <fullName evidence="1">Uncharacterized protein</fullName>
    </submittedName>
</protein>
<evidence type="ECO:0000313" key="1">
    <source>
        <dbReference type="EMBL" id="CAL8131758.1"/>
    </source>
</evidence>
<comment type="caution">
    <text evidence="1">The sequence shown here is derived from an EMBL/GenBank/DDBJ whole genome shotgun (WGS) entry which is preliminary data.</text>
</comment>